<evidence type="ECO:0000256" key="2">
    <source>
        <dbReference type="SAM" id="MobiDB-lite"/>
    </source>
</evidence>
<organism evidence="3 4">
    <name type="scientific">Xylona heveae (strain CBS 132557 / TC161)</name>
    <dbReference type="NCBI Taxonomy" id="1328760"/>
    <lineage>
        <taxon>Eukaryota</taxon>
        <taxon>Fungi</taxon>
        <taxon>Dikarya</taxon>
        <taxon>Ascomycota</taxon>
        <taxon>Pezizomycotina</taxon>
        <taxon>Xylonomycetes</taxon>
        <taxon>Xylonales</taxon>
        <taxon>Xylonaceae</taxon>
        <taxon>Xylona</taxon>
    </lineage>
</organism>
<comment type="similarity">
    <text evidence="1">Belongs to the Mo25 family.</text>
</comment>
<dbReference type="GO" id="GO:0043539">
    <property type="term" value="F:protein serine/threonine kinase activator activity"/>
    <property type="evidence" value="ECO:0007669"/>
    <property type="project" value="TreeGrafter"/>
</dbReference>
<dbReference type="GO" id="GO:0032153">
    <property type="term" value="C:cell division site"/>
    <property type="evidence" value="ECO:0007669"/>
    <property type="project" value="EnsemblFungi"/>
</dbReference>
<dbReference type="Pfam" id="PF08569">
    <property type="entry name" value="Mo25"/>
    <property type="match status" value="1"/>
</dbReference>
<reference evidence="3 4" key="1">
    <citation type="journal article" date="2016" name="Fungal Biol.">
        <title>The genome of Xylona heveae provides a window into fungal endophytism.</title>
        <authorList>
            <person name="Gazis R."/>
            <person name="Kuo A."/>
            <person name="Riley R."/>
            <person name="LaButti K."/>
            <person name="Lipzen A."/>
            <person name="Lin J."/>
            <person name="Amirebrahimi M."/>
            <person name="Hesse C.N."/>
            <person name="Spatafora J.W."/>
            <person name="Henrissat B."/>
            <person name="Hainaut M."/>
            <person name="Grigoriev I.V."/>
            <person name="Hibbett D.S."/>
        </authorList>
    </citation>
    <scope>NUCLEOTIDE SEQUENCE [LARGE SCALE GENOMIC DNA]</scope>
    <source>
        <strain evidence="3 4">TC161</strain>
    </source>
</reference>
<sequence length="383" mass="43815">MAFLFGRARQKTSPDLAKVARDAISRLDGPLGQKAEEDLAKTLLQMKLVLGGTHDTDSNPEQAYHLVNSIIQEDLIPILARTIPRLPFESRKDCQVVFSYVFRFVPPNGSVTEPPALQYTLHSRTDTVIELCKGYEHRESYMTCGTILRELLKHETVAAIILYDEPRAPGHPIRLNDIDLSKPQSGNGVFWKFFSWINESSFEVSTDAFTTFRELLTKHKQLVSRYLCVNFERFFPHYNNVLVQSDSYVTKRQSIKLLGEILLDRANYQVMTAYVDRGEHLKLCMNLLRDERKMVQYEAFHVFKVFVANPDKSVAVQRILLNNRDRLLRFLPKFLEDRTEDDQFKDEKSYLIRQIETMPPVPIEPARRGGATGGGSAVTASVG</sequence>
<dbReference type="FunCoup" id="A0A165IQH1">
    <property type="interactions" value="366"/>
</dbReference>
<dbReference type="GO" id="GO:0035556">
    <property type="term" value="P:intracellular signal transduction"/>
    <property type="evidence" value="ECO:0007669"/>
    <property type="project" value="TreeGrafter"/>
</dbReference>
<proteinExistence type="inferred from homology"/>
<dbReference type="PANTHER" id="PTHR10182:SF3">
    <property type="entry name" value="PROTEIN MO25"/>
    <property type="match status" value="1"/>
</dbReference>
<dbReference type="SUPFAM" id="SSF48371">
    <property type="entry name" value="ARM repeat"/>
    <property type="match status" value="1"/>
</dbReference>
<dbReference type="GO" id="GO:0005737">
    <property type="term" value="C:cytoplasm"/>
    <property type="evidence" value="ECO:0007669"/>
    <property type="project" value="EnsemblFungi"/>
</dbReference>
<dbReference type="FunFam" id="1.25.10.10:FF:000257">
    <property type="entry name" value="Conidiophore development protein hymA"/>
    <property type="match status" value="1"/>
</dbReference>
<gene>
    <name evidence="3" type="ORF">L228DRAFT_265713</name>
</gene>
<dbReference type="InterPro" id="IPR013878">
    <property type="entry name" value="Mo25"/>
</dbReference>
<dbReference type="GO" id="GO:0071958">
    <property type="term" value="C:new mitotic spindle pole body"/>
    <property type="evidence" value="ECO:0007669"/>
    <property type="project" value="EnsemblFungi"/>
</dbReference>
<accession>A0A165IQH1</accession>
<dbReference type="AlphaFoldDB" id="A0A165IQH1"/>
<name>A0A165IQH1_XYLHT</name>
<dbReference type="GO" id="GO:2000100">
    <property type="term" value="P:regulation of establishment or maintenance of bipolar cell polarity regulating cell shape"/>
    <property type="evidence" value="ECO:0007669"/>
    <property type="project" value="EnsemblFungi"/>
</dbReference>
<dbReference type="OMA" id="AYDHKES"/>
<evidence type="ECO:0000256" key="1">
    <source>
        <dbReference type="ARBA" id="ARBA00011012"/>
    </source>
</evidence>
<dbReference type="STRING" id="1328760.A0A165IQH1"/>
<dbReference type="InterPro" id="IPR016024">
    <property type="entry name" value="ARM-type_fold"/>
</dbReference>
<protein>
    <submittedName>
        <fullName evidence="3">Mo25-like protein</fullName>
    </submittedName>
</protein>
<dbReference type="RefSeq" id="XP_018190790.1">
    <property type="nucleotide sequence ID" value="XM_018334753.1"/>
</dbReference>
<keyword evidence="4" id="KW-1185">Reference proteome</keyword>
<dbReference type="GO" id="GO:0071574">
    <property type="term" value="P:protein localization to medial cortex"/>
    <property type="evidence" value="ECO:0007669"/>
    <property type="project" value="EnsemblFungi"/>
</dbReference>
<feature type="region of interest" description="Disordered" evidence="2">
    <location>
        <begin position="362"/>
        <end position="383"/>
    </location>
</feature>
<dbReference type="GeneID" id="28899890"/>
<evidence type="ECO:0000313" key="4">
    <source>
        <dbReference type="Proteomes" id="UP000076632"/>
    </source>
</evidence>
<dbReference type="InterPro" id="IPR011989">
    <property type="entry name" value="ARM-like"/>
</dbReference>
<dbReference type="InParanoid" id="A0A165IQH1"/>
<dbReference type="GO" id="GO:0070507">
    <property type="term" value="P:regulation of microtubule cytoskeleton organization"/>
    <property type="evidence" value="ECO:0007669"/>
    <property type="project" value="EnsemblFungi"/>
</dbReference>
<dbReference type="PANTHER" id="PTHR10182">
    <property type="entry name" value="CALCIUM-BINDING PROTEIN 39-RELATED"/>
    <property type="match status" value="1"/>
</dbReference>
<dbReference type="GO" id="GO:0035839">
    <property type="term" value="C:non-growing cell tip"/>
    <property type="evidence" value="ECO:0007669"/>
    <property type="project" value="EnsemblFungi"/>
</dbReference>
<dbReference type="GO" id="GO:0005634">
    <property type="term" value="C:nucleus"/>
    <property type="evidence" value="ECO:0007669"/>
    <property type="project" value="EnsemblFungi"/>
</dbReference>
<dbReference type="OrthoDB" id="609103at2759"/>
<evidence type="ECO:0000313" key="3">
    <source>
        <dbReference type="EMBL" id="KZF25235.1"/>
    </source>
</evidence>
<dbReference type="EMBL" id="KV407455">
    <property type="protein sequence ID" value="KZF25235.1"/>
    <property type="molecule type" value="Genomic_DNA"/>
</dbReference>
<dbReference type="Gene3D" id="1.25.10.10">
    <property type="entry name" value="Leucine-rich Repeat Variant"/>
    <property type="match status" value="1"/>
</dbReference>
<dbReference type="Proteomes" id="UP000076632">
    <property type="component" value="Unassembled WGS sequence"/>
</dbReference>